<accession>A0A074VZB6</accession>
<dbReference type="GeneID" id="63917762"/>
<name>A0A074VZB6_AURM1</name>
<dbReference type="Proteomes" id="UP000030672">
    <property type="component" value="Unassembled WGS sequence"/>
</dbReference>
<dbReference type="AlphaFoldDB" id="A0A074VZB6"/>
<sequence length="178" mass="20292">MGLLEARQIFNSDRTVNSLMLCLKCGILSKFNQLVDNWKVYIDTCEIDMSLKITSSDVTIEEASQRRDNNELHADRLRDLISVDHESGTSETQDCPETSADSGARAARLDEYEMNAHGYKQDVERQDYFFSHHGPEGHERLTTLDNIDTRLADQSIATPIAYIVTEENFLEEVERDST</sequence>
<keyword evidence="2" id="KW-1185">Reference proteome</keyword>
<dbReference type="EMBL" id="KL584828">
    <property type="protein sequence ID" value="KEQ64604.1"/>
    <property type="molecule type" value="Genomic_DNA"/>
</dbReference>
<dbReference type="HOGENOM" id="CLU_1510286_0_0_1"/>
<protein>
    <submittedName>
        <fullName evidence="1">Uncharacterized protein</fullName>
    </submittedName>
</protein>
<proteinExistence type="predicted"/>
<evidence type="ECO:0000313" key="1">
    <source>
        <dbReference type="EMBL" id="KEQ64604.1"/>
    </source>
</evidence>
<gene>
    <name evidence="1" type="ORF">M437DRAFT_64246</name>
</gene>
<evidence type="ECO:0000313" key="2">
    <source>
        <dbReference type="Proteomes" id="UP000030672"/>
    </source>
</evidence>
<reference evidence="1 2" key="1">
    <citation type="journal article" date="2014" name="BMC Genomics">
        <title>Genome sequencing of four Aureobasidium pullulans varieties: biotechnological potential, stress tolerance, and description of new species.</title>
        <authorList>
            <person name="Gostin Ar C."/>
            <person name="Ohm R.A."/>
            <person name="Kogej T."/>
            <person name="Sonjak S."/>
            <person name="Turk M."/>
            <person name="Zajc J."/>
            <person name="Zalar P."/>
            <person name="Grube M."/>
            <person name="Sun H."/>
            <person name="Han J."/>
            <person name="Sharma A."/>
            <person name="Chiniquy J."/>
            <person name="Ngan C.Y."/>
            <person name="Lipzen A."/>
            <person name="Barry K."/>
            <person name="Grigoriev I.V."/>
            <person name="Gunde-Cimerman N."/>
        </authorList>
    </citation>
    <scope>NUCLEOTIDE SEQUENCE [LARGE SCALE GENOMIC DNA]</scope>
    <source>
        <strain evidence="1 2">CBS 110374</strain>
    </source>
</reference>
<organism evidence="1 2">
    <name type="scientific">Aureobasidium melanogenum (strain CBS 110374)</name>
    <name type="common">Aureobasidium pullulans var. melanogenum</name>
    <dbReference type="NCBI Taxonomy" id="1043003"/>
    <lineage>
        <taxon>Eukaryota</taxon>
        <taxon>Fungi</taxon>
        <taxon>Dikarya</taxon>
        <taxon>Ascomycota</taxon>
        <taxon>Pezizomycotina</taxon>
        <taxon>Dothideomycetes</taxon>
        <taxon>Dothideomycetidae</taxon>
        <taxon>Dothideales</taxon>
        <taxon>Saccotheciaceae</taxon>
        <taxon>Aureobasidium</taxon>
    </lineage>
</organism>
<dbReference type="RefSeq" id="XP_040881627.1">
    <property type="nucleotide sequence ID" value="XM_041024389.1"/>
</dbReference>